<dbReference type="AlphaFoldDB" id="A0A1L9SZZ7"/>
<dbReference type="SMART" id="SM01350">
    <property type="entry name" value="6PGD"/>
    <property type="match status" value="1"/>
</dbReference>
<keyword evidence="11" id="KW-1185">Reference proteome</keyword>
<name>A0A1L9SZZ7_9EURO</name>
<evidence type="ECO:0000256" key="4">
    <source>
        <dbReference type="ARBA" id="ARBA00023064"/>
    </source>
</evidence>
<dbReference type="InterPro" id="IPR013328">
    <property type="entry name" value="6PGD_dom2"/>
</dbReference>
<dbReference type="PIRSF" id="PIRSF000109">
    <property type="entry name" value="6PGD"/>
    <property type="match status" value="1"/>
</dbReference>
<dbReference type="VEuPathDB" id="FungiDB:ASPSYDRAFT_213255"/>
<sequence>MSDTPEAVKDFRRIGIVGAGTMGSMMAFAFSELGLQVSIWDVKGENIDTFKEQLHNVKRSKGKIETFHDINEFTRSLDEPGQRKLFMFSITHGHPADSVLSQIKPKLKEGDIILDGGNENYRNTERRQKECDGIGVSWIGTGVSGGYQSARHGPSMSPGGDPEAINRVLPLLNLYAAKDPKTGEPCVANMGPCGAGHYVKMVHNGIEVGMMSAVCEAWAFLSTGLGLSYDQIGDVFTKWNEDGELRTTYLLKIGADICRMTKTPQGDRKGEGASGAGGYVLDDILDKVVQDDDSSEGTPTWSIMESALRHVSCPTLAAGLYFRITSGNREERLKVAQKLSMPTPKPLVGVDKREVVIEQLRRAVYCAFLASFCQGLELISRASIDEGWNIELGKCIKIWRGGCIIQSEYIADMLQPLLDEGGNQQLTNVKALDRVAGELQHNYGAIKEVVAAGISVDHYLPAISSTLEYMKYIGGTNLPTKFMEAEMDYFGAHSYDKPGVPGEDPGRAAKGRHHYEWKPA</sequence>
<accession>A0A1L9SZZ7</accession>
<keyword evidence="4" id="KW-0311">Gluconate utilization</keyword>
<keyword evidence="3 6" id="KW-0560">Oxidoreductase</keyword>
<dbReference type="RefSeq" id="XP_040696555.1">
    <property type="nucleotide sequence ID" value="XM_040844061.1"/>
</dbReference>
<dbReference type="InterPro" id="IPR036291">
    <property type="entry name" value="NAD(P)-bd_dom_sf"/>
</dbReference>
<organism evidence="10 11">
    <name type="scientific">Aspergillus sydowii CBS 593.65</name>
    <dbReference type="NCBI Taxonomy" id="1036612"/>
    <lineage>
        <taxon>Eukaryota</taxon>
        <taxon>Fungi</taxon>
        <taxon>Dikarya</taxon>
        <taxon>Ascomycota</taxon>
        <taxon>Pezizomycotina</taxon>
        <taxon>Eurotiomycetes</taxon>
        <taxon>Eurotiomycetidae</taxon>
        <taxon>Eurotiales</taxon>
        <taxon>Aspergillaceae</taxon>
        <taxon>Aspergillus</taxon>
        <taxon>Aspergillus subgen. Nidulantes</taxon>
    </lineage>
</organism>
<dbReference type="STRING" id="1036612.A0A1L9SZZ7"/>
<dbReference type="InterPro" id="IPR008927">
    <property type="entry name" value="6-PGluconate_DH-like_C_sf"/>
</dbReference>
<dbReference type="GO" id="GO:0019521">
    <property type="term" value="P:D-gluconate metabolic process"/>
    <property type="evidence" value="ECO:0007669"/>
    <property type="project" value="UniProtKB-KW"/>
</dbReference>
<dbReference type="Pfam" id="PF03446">
    <property type="entry name" value="NAD_binding_2"/>
    <property type="match status" value="1"/>
</dbReference>
<feature type="region of interest" description="Disordered" evidence="8">
    <location>
        <begin position="500"/>
        <end position="520"/>
    </location>
</feature>
<dbReference type="InterPro" id="IPR006183">
    <property type="entry name" value="Pgluconate_DH"/>
</dbReference>
<evidence type="ECO:0000256" key="3">
    <source>
        <dbReference type="ARBA" id="ARBA00023002"/>
    </source>
</evidence>
<dbReference type="GO" id="GO:0006098">
    <property type="term" value="P:pentose-phosphate shunt"/>
    <property type="evidence" value="ECO:0007669"/>
    <property type="project" value="UniProtKB-UniPathway"/>
</dbReference>
<feature type="active site" description="Proton donor" evidence="7">
    <location>
        <position position="207"/>
    </location>
</feature>
<comment type="pathway">
    <text evidence="1 6">Carbohydrate degradation; pentose phosphate pathway; D-ribulose 5-phosphate from D-glucose 6-phosphate (oxidative stage): step 3/3.</text>
</comment>
<reference evidence="11" key="1">
    <citation type="journal article" date="2017" name="Genome Biol.">
        <title>Comparative genomics reveals high biological diversity and specific adaptations in the industrially and medically important fungal genus Aspergillus.</title>
        <authorList>
            <person name="de Vries R.P."/>
            <person name="Riley R."/>
            <person name="Wiebenga A."/>
            <person name="Aguilar-Osorio G."/>
            <person name="Amillis S."/>
            <person name="Uchima C.A."/>
            <person name="Anderluh G."/>
            <person name="Asadollahi M."/>
            <person name="Askin M."/>
            <person name="Barry K."/>
            <person name="Battaglia E."/>
            <person name="Bayram O."/>
            <person name="Benocci T."/>
            <person name="Braus-Stromeyer S.A."/>
            <person name="Caldana C."/>
            <person name="Canovas D."/>
            <person name="Cerqueira G.C."/>
            <person name="Chen F."/>
            <person name="Chen W."/>
            <person name="Choi C."/>
            <person name="Clum A."/>
            <person name="Dos Santos R.A."/>
            <person name="Damasio A.R."/>
            <person name="Diallinas G."/>
            <person name="Emri T."/>
            <person name="Fekete E."/>
            <person name="Flipphi M."/>
            <person name="Freyberg S."/>
            <person name="Gallo A."/>
            <person name="Gournas C."/>
            <person name="Habgood R."/>
            <person name="Hainaut M."/>
            <person name="Harispe M.L."/>
            <person name="Henrissat B."/>
            <person name="Hilden K.S."/>
            <person name="Hope R."/>
            <person name="Hossain A."/>
            <person name="Karabika E."/>
            <person name="Karaffa L."/>
            <person name="Karanyi Z."/>
            <person name="Krasevec N."/>
            <person name="Kuo A."/>
            <person name="Kusch H."/>
            <person name="LaButti K."/>
            <person name="Lagendijk E.L."/>
            <person name="Lapidus A."/>
            <person name="Levasseur A."/>
            <person name="Lindquist E."/>
            <person name="Lipzen A."/>
            <person name="Logrieco A.F."/>
            <person name="MacCabe A."/>
            <person name="Maekelae M.R."/>
            <person name="Malavazi I."/>
            <person name="Melin P."/>
            <person name="Meyer V."/>
            <person name="Mielnichuk N."/>
            <person name="Miskei M."/>
            <person name="Molnar A.P."/>
            <person name="Mule G."/>
            <person name="Ngan C.Y."/>
            <person name="Orejas M."/>
            <person name="Orosz E."/>
            <person name="Ouedraogo J.P."/>
            <person name="Overkamp K.M."/>
            <person name="Park H.-S."/>
            <person name="Perrone G."/>
            <person name="Piumi F."/>
            <person name="Punt P.J."/>
            <person name="Ram A.F."/>
            <person name="Ramon A."/>
            <person name="Rauscher S."/>
            <person name="Record E."/>
            <person name="Riano-Pachon D.M."/>
            <person name="Robert V."/>
            <person name="Roehrig J."/>
            <person name="Ruller R."/>
            <person name="Salamov A."/>
            <person name="Salih N.S."/>
            <person name="Samson R.A."/>
            <person name="Sandor E."/>
            <person name="Sanguinetti M."/>
            <person name="Schuetze T."/>
            <person name="Sepcic K."/>
            <person name="Shelest E."/>
            <person name="Sherlock G."/>
            <person name="Sophianopoulou V."/>
            <person name="Squina F.M."/>
            <person name="Sun H."/>
            <person name="Susca A."/>
            <person name="Todd R.B."/>
            <person name="Tsang A."/>
            <person name="Unkles S.E."/>
            <person name="van de Wiele N."/>
            <person name="van Rossen-Uffink D."/>
            <person name="Oliveira J.V."/>
            <person name="Vesth T.C."/>
            <person name="Visser J."/>
            <person name="Yu J.-H."/>
            <person name="Zhou M."/>
            <person name="Andersen M.R."/>
            <person name="Archer D.B."/>
            <person name="Baker S.E."/>
            <person name="Benoit I."/>
            <person name="Brakhage A.A."/>
            <person name="Braus G.H."/>
            <person name="Fischer R."/>
            <person name="Frisvad J.C."/>
            <person name="Goldman G.H."/>
            <person name="Houbraken J."/>
            <person name="Oakley B."/>
            <person name="Pocsi I."/>
            <person name="Scazzocchio C."/>
            <person name="Seiboth B."/>
            <person name="vanKuyk P.A."/>
            <person name="Wortman J."/>
            <person name="Dyer P.S."/>
            <person name="Grigoriev I.V."/>
        </authorList>
    </citation>
    <scope>NUCLEOTIDE SEQUENCE [LARGE SCALE GENOMIC DNA]</scope>
    <source>
        <strain evidence="11">CBS 593.65</strain>
    </source>
</reference>
<dbReference type="SUPFAM" id="SSF48179">
    <property type="entry name" value="6-phosphogluconate dehydrogenase C-terminal domain-like"/>
    <property type="match status" value="1"/>
</dbReference>
<dbReference type="InterPro" id="IPR006113">
    <property type="entry name" value="6PGDH_Gnd/GntZ"/>
</dbReference>
<dbReference type="Gene3D" id="1.10.1040.10">
    <property type="entry name" value="N-(1-d-carboxylethyl)-l-norvaline Dehydrogenase, domain 2"/>
    <property type="match status" value="1"/>
</dbReference>
<dbReference type="Gene3D" id="3.40.50.720">
    <property type="entry name" value="NAD(P)-binding Rossmann-like Domain"/>
    <property type="match status" value="1"/>
</dbReference>
<dbReference type="GO" id="GO:0004616">
    <property type="term" value="F:phosphogluconate dehydrogenase (decarboxylating) activity"/>
    <property type="evidence" value="ECO:0007669"/>
    <property type="project" value="UniProtKB-EC"/>
</dbReference>
<proteinExistence type="inferred from homology"/>
<evidence type="ECO:0000256" key="5">
    <source>
        <dbReference type="ARBA" id="ARBA00023126"/>
    </source>
</evidence>
<dbReference type="EC" id="1.1.1.44" evidence="6"/>
<keyword evidence="6" id="KW-0521">NADP</keyword>
<comment type="function">
    <text evidence="6">Catalyzes the oxidative decarboxylation of 6-phosphogluconate to ribulose 5-phosphate and CO(2), with concomitant reduction of NADP to NADPH.</text>
</comment>
<dbReference type="PANTHER" id="PTHR11811">
    <property type="entry name" value="6-PHOSPHOGLUCONATE DEHYDROGENASE"/>
    <property type="match status" value="1"/>
</dbReference>
<comment type="catalytic activity">
    <reaction evidence="6">
        <text>6-phospho-D-gluconate + NADP(+) = D-ribulose 5-phosphate + CO2 + NADPH</text>
        <dbReference type="Rhea" id="RHEA:10116"/>
        <dbReference type="ChEBI" id="CHEBI:16526"/>
        <dbReference type="ChEBI" id="CHEBI:57783"/>
        <dbReference type="ChEBI" id="CHEBI:58121"/>
        <dbReference type="ChEBI" id="CHEBI:58349"/>
        <dbReference type="ChEBI" id="CHEBI:58759"/>
        <dbReference type="EC" id="1.1.1.44"/>
    </reaction>
</comment>
<dbReference type="GeneID" id="63760134"/>
<dbReference type="Proteomes" id="UP000184356">
    <property type="component" value="Unassembled WGS sequence"/>
</dbReference>
<evidence type="ECO:0000313" key="11">
    <source>
        <dbReference type="Proteomes" id="UP000184356"/>
    </source>
</evidence>
<dbReference type="InterPro" id="IPR006115">
    <property type="entry name" value="6PGDH_NADP-bd"/>
</dbReference>
<evidence type="ECO:0000256" key="7">
    <source>
        <dbReference type="PIRSR" id="PIRSR000109-1"/>
    </source>
</evidence>
<dbReference type="FunFam" id="3.40.50.720:FF:000634">
    <property type="entry name" value="6-phosphogluconate dehydrogenase, decarboxylating"/>
    <property type="match status" value="1"/>
</dbReference>
<evidence type="ECO:0000313" key="10">
    <source>
        <dbReference type="EMBL" id="OJJ52749.1"/>
    </source>
</evidence>
<dbReference type="PRINTS" id="PR00076">
    <property type="entry name" value="6PGDHDRGNASE"/>
</dbReference>
<dbReference type="SUPFAM" id="SSF51735">
    <property type="entry name" value="NAD(P)-binding Rossmann-fold domains"/>
    <property type="match status" value="1"/>
</dbReference>
<protein>
    <recommendedName>
        <fullName evidence="6">6-phosphogluconate dehydrogenase, decarboxylating</fullName>
        <ecNumber evidence="6">1.1.1.44</ecNumber>
    </recommendedName>
</protein>
<dbReference type="EMBL" id="KV878599">
    <property type="protein sequence ID" value="OJJ52749.1"/>
    <property type="molecule type" value="Genomic_DNA"/>
</dbReference>
<dbReference type="GO" id="GO:0050661">
    <property type="term" value="F:NADP binding"/>
    <property type="evidence" value="ECO:0007669"/>
    <property type="project" value="InterPro"/>
</dbReference>
<comment type="similarity">
    <text evidence="2 6">Belongs to the 6-phosphogluconate dehydrogenase family.</text>
</comment>
<dbReference type="UniPathway" id="UPA00115">
    <property type="reaction ID" value="UER00410"/>
</dbReference>
<keyword evidence="5 6" id="KW-0570">Pentose shunt</keyword>
<feature type="domain" description="6-phosphogluconate dehydrogenase C-terminal" evidence="9">
    <location>
        <begin position="196"/>
        <end position="518"/>
    </location>
</feature>
<dbReference type="Pfam" id="PF00393">
    <property type="entry name" value="6PGD"/>
    <property type="match status" value="1"/>
</dbReference>
<comment type="subunit">
    <text evidence="6">Homodimer.</text>
</comment>
<feature type="active site" description="Proton acceptor" evidence="7">
    <location>
        <position position="200"/>
    </location>
</feature>
<dbReference type="InterPro" id="IPR006114">
    <property type="entry name" value="6PGDH_C"/>
</dbReference>
<gene>
    <name evidence="10" type="ORF">ASPSYDRAFT_213255</name>
</gene>
<evidence type="ECO:0000256" key="2">
    <source>
        <dbReference type="ARBA" id="ARBA00008419"/>
    </source>
</evidence>
<dbReference type="OrthoDB" id="434986at2759"/>
<evidence type="ECO:0000256" key="1">
    <source>
        <dbReference type="ARBA" id="ARBA00004874"/>
    </source>
</evidence>
<evidence type="ECO:0000259" key="9">
    <source>
        <dbReference type="SMART" id="SM01350"/>
    </source>
</evidence>
<evidence type="ECO:0000256" key="6">
    <source>
        <dbReference type="PIRNR" id="PIRNR000109"/>
    </source>
</evidence>
<evidence type="ECO:0000256" key="8">
    <source>
        <dbReference type="SAM" id="MobiDB-lite"/>
    </source>
</evidence>